<keyword evidence="3" id="KW-1185">Reference proteome</keyword>
<name>A0A2H3DC73_ARMGA</name>
<dbReference type="OrthoDB" id="3259156at2759"/>
<feature type="compositionally biased region" description="Polar residues" evidence="1">
    <location>
        <begin position="362"/>
        <end position="373"/>
    </location>
</feature>
<gene>
    <name evidence="2" type="ORF">ARMGADRAFT_1036026</name>
</gene>
<reference evidence="3" key="1">
    <citation type="journal article" date="2017" name="Nat. Ecol. Evol.">
        <title>Genome expansion and lineage-specific genetic innovations in the forest pathogenic fungi Armillaria.</title>
        <authorList>
            <person name="Sipos G."/>
            <person name="Prasanna A.N."/>
            <person name="Walter M.C."/>
            <person name="O'Connor E."/>
            <person name="Balint B."/>
            <person name="Krizsan K."/>
            <person name="Kiss B."/>
            <person name="Hess J."/>
            <person name="Varga T."/>
            <person name="Slot J."/>
            <person name="Riley R."/>
            <person name="Boka B."/>
            <person name="Rigling D."/>
            <person name="Barry K."/>
            <person name="Lee J."/>
            <person name="Mihaltcheva S."/>
            <person name="LaButti K."/>
            <person name="Lipzen A."/>
            <person name="Waldron R."/>
            <person name="Moloney N.M."/>
            <person name="Sperisen C."/>
            <person name="Kredics L."/>
            <person name="Vagvoelgyi C."/>
            <person name="Patrignani A."/>
            <person name="Fitzpatrick D."/>
            <person name="Nagy I."/>
            <person name="Doyle S."/>
            <person name="Anderson J.B."/>
            <person name="Grigoriev I.V."/>
            <person name="Gueldener U."/>
            <person name="Muensterkoetter M."/>
            <person name="Nagy L.G."/>
        </authorList>
    </citation>
    <scope>NUCLEOTIDE SEQUENCE [LARGE SCALE GENOMIC DNA]</scope>
    <source>
        <strain evidence="3">Ar21-2</strain>
    </source>
</reference>
<evidence type="ECO:0000313" key="2">
    <source>
        <dbReference type="EMBL" id="PBK85853.1"/>
    </source>
</evidence>
<feature type="region of interest" description="Disordered" evidence="1">
    <location>
        <begin position="354"/>
        <end position="375"/>
    </location>
</feature>
<accession>A0A2H3DC73</accession>
<dbReference type="AlphaFoldDB" id="A0A2H3DC73"/>
<feature type="region of interest" description="Disordered" evidence="1">
    <location>
        <begin position="145"/>
        <end position="179"/>
    </location>
</feature>
<organism evidence="2 3">
    <name type="scientific">Armillaria gallica</name>
    <name type="common">Bulbous honey fungus</name>
    <name type="synonym">Armillaria bulbosa</name>
    <dbReference type="NCBI Taxonomy" id="47427"/>
    <lineage>
        <taxon>Eukaryota</taxon>
        <taxon>Fungi</taxon>
        <taxon>Dikarya</taxon>
        <taxon>Basidiomycota</taxon>
        <taxon>Agaricomycotina</taxon>
        <taxon>Agaricomycetes</taxon>
        <taxon>Agaricomycetidae</taxon>
        <taxon>Agaricales</taxon>
        <taxon>Marasmiineae</taxon>
        <taxon>Physalacriaceae</taxon>
        <taxon>Armillaria</taxon>
    </lineage>
</organism>
<evidence type="ECO:0000256" key="1">
    <source>
        <dbReference type="SAM" id="MobiDB-lite"/>
    </source>
</evidence>
<evidence type="ECO:0000313" key="3">
    <source>
        <dbReference type="Proteomes" id="UP000217790"/>
    </source>
</evidence>
<sequence>MLQFIIFVQRKNPRDQSEQKNCLRRDEEIRRNAKKIRQEGRQRWDGDTLLYVLVAVQSFRNMIGLWIPFHDAREELVDNLTTQSDGNLMSSVLYKMITMLKTRNVSRPIREENDTQAASPFPGPYRINSMYQLLWHVLPEFAVAKSRPTQSPNKERRASDRESPFSLPQPNPARLEVHGEGVPPIDVISRDASGKIGPITYISRFCEYPNNNLRDNLSKVFETRPYSSSDDVTHQSGRPGDEKDAADFVAAAKGAKANWSYGEMVEEDEDRARMWVVPVYCEVLLVTFRSGTSFTSFFQSRPLSLLFELFVDLKQDLEDLDNELGGRLMKRMSTIFKPPRRALERVGTVEELVEEDDEESKVSATLSPASTHLSPPKPIPLTSPLLVEVLLLSLIPSVHVGAYPALSWLSVCSASRLGISMCCGCSLSRSGIQRLSRTPFTWPSAQTSAYLIVPRVFACMDNLRSLTLPSFDLHIIRHRSAFGLRHIEFGNTCLPGQAKAKLRAYLNG</sequence>
<feature type="compositionally biased region" description="Basic and acidic residues" evidence="1">
    <location>
        <begin position="153"/>
        <end position="163"/>
    </location>
</feature>
<dbReference type="InParanoid" id="A0A2H3DC73"/>
<proteinExistence type="predicted"/>
<dbReference type="EMBL" id="KZ293688">
    <property type="protein sequence ID" value="PBK85853.1"/>
    <property type="molecule type" value="Genomic_DNA"/>
</dbReference>
<dbReference type="Proteomes" id="UP000217790">
    <property type="component" value="Unassembled WGS sequence"/>
</dbReference>
<protein>
    <submittedName>
        <fullName evidence="2">Uncharacterized protein</fullName>
    </submittedName>
</protein>
<dbReference type="STRING" id="47427.A0A2H3DC73"/>